<dbReference type="PANTHER" id="PTHR30537">
    <property type="entry name" value="HTH-TYPE TRANSCRIPTIONAL REGULATOR"/>
    <property type="match status" value="1"/>
</dbReference>
<dbReference type="PANTHER" id="PTHR30537:SF3">
    <property type="entry name" value="TRANSCRIPTIONAL REGULATORY PROTEIN"/>
    <property type="match status" value="1"/>
</dbReference>
<reference evidence="3" key="1">
    <citation type="submission" date="2021-02" db="EMBL/GenBank/DDBJ databases">
        <title>Genome sequence of Rhodospirillales sp. strain TMPK1 isolated from soil.</title>
        <authorList>
            <person name="Nakai R."/>
            <person name="Kusada H."/>
            <person name="Tamaki H."/>
        </authorList>
    </citation>
    <scope>NUCLEOTIDE SEQUENCE</scope>
    <source>
        <strain evidence="3">TMPK1</strain>
    </source>
</reference>
<dbReference type="Pfam" id="PF03466">
    <property type="entry name" value="LysR_substrate"/>
    <property type="match status" value="1"/>
</dbReference>
<dbReference type="GO" id="GO:0043565">
    <property type="term" value="F:sequence-specific DNA binding"/>
    <property type="evidence" value="ECO:0007669"/>
    <property type="project" value="TreeGrafter"/>
</dbReference>
<dbReference type="Gene3D" id="3.40.190.290">
    <property type="match status" value="1"/>
</dbReference>
<gene>
    <name evidence="3" type="ORF">TMPK1_31180</name>
</gene>
<dbReference type="InterPro" id="IPR058163">
    <property type="entry name" value="LysR-type_TF_proteobact-type"/>
</dbReference>
<comment type="similarity">
    <text evidence="1">Belongs to the LysR transcriptional regulatory family.</text>
</comment>
<dbReference type="Proteomes" id="UP000681075">
    <property type="component" value="Unassembled WGS sequence"/>
</dbReference>
<dbReference type="SUPFAM" id="SSF53850">
    <property type="entry name" value="Periplasmic binding protein-like II"/>
    <property type="match status" value="1"/>
</dbReference>
<sequence>MRVTTSRPLADLFLVPRLAPFYAAHPEIDLSLLVENRNVSLARHEADIALRLGNPKDSALKGRRVARLSFGFYAAPAYLKRAEALKTPRMIGYDETSELVPEATWLDQTFDGARFVFRSNSQVSQTAAARAGFGIALLPHFMAASDSSLRLIDLGVLPPERELWLLLRPDGSDVPRIRVTADALADLFKRDAKLFTKPDTKPRSRLRNSSG</sequence>
<protein>
    <recommendedName>
        <fullName evidence="2">LysR substrate-binding domain-containing protein</fullName>
    </recommendedName>
</protein>
<organism evidence="3 4">
    <name type="scientific">Roseiterribacter gracilis</name>
    <dbReference type="NCBI Taxonomy" id="2812848"/>
    <lineage>
        <taxon>Bacteria</taxon>
        <taxon>Pseudomonadati</taxon>
        <taxon>Pseudomonadota</taxon>
        <taxon>Alphaproteobacteria</taxon>
        <taxon>Rhodospirillales</taxon>
        <taxon>Roseiterribacteraceae</taxon>
        <taxon>Roseiterribacter</taxon>
    </lineage>
</organism>
<evidence type="ECO:0000313" key="4">
    <source>
        <dbReference type="Proteomes" id="UP000681075"/>
    </source>
</evidence>
<name>A0A8S8XFZ0_9PROT</name>
<comment type="caution">
    <text evidence="3">The sequence shown here is derived from an EMBL/GenBank/DDBJ whole genome shotgun (WGS) entry which is preliminary data.</text>
</comment>
<feature type="domain" description="LysR substrate-binding" evidence="2">
    <location>
        <begin position="2"/>
        <end position="187"/>
    </location>
</feature>
<dbReference type="AlphaFoldDB" id="A0A8S8XFZ0"/>
<evidence type="ECO:0000313" key="3">
    <source>
        <dbReference type="EMBL" id="GIL40881.1"/>
    </source>
</evidence>
<accession>A0A8S8XFZ0</accession>
<evidence type="ECO:0000256" key="1">
    <source>
        <dbReference type="ARBA" id="ARBA00009437"/>
    </source>
</evidence>
<dbReference type="EMBL" id="BOPV01000001">
    <property type="protein sequence ID" value="GIL40881.1"/>
    <property type="molecule type" value="Genomic_DNA"/>
</dbReference>
<dbReference type="GO" id="GO:0003700">
    <property type="term" value="F:DNA-binding transcription factor activity"/>
    <property type="evidence" value="ECO:0007669"/>
    <property type="project" value="TreeGrafter"/>
</dbReference>
<dbReference type="RefSeq" id="WP_420244119.1">
    <property type="nucleotide sequence ID" value="NZ_BOPV01000001.1"/>
</dbReference>
<dbReference type="InterPro" id="IPR005119">
    <property type="entry name" value="LysR_subst-bd"/>
</dbReference>
<proteinExistence type="inferred from homology"/>
<evidence type="ECO:0000259" key="2">
    <source>
        <dbReference type="Pfam" id="PF03466"/>
    </source>
</evidence>
<dbReference type="GO" id="GO:0006351">
    <property type="term" value="P:DNA-templated transcription"/>
    <property type="evidence" value="ECO:0007669"/>
    <property type="project" value="TreeGrafter"/>
</dbReference>
<keyword evidence="4" id="KW-1185">Reference proteome</keyword>